<gene>
    <name evidence="2" type="ORF">B0H65DRAFT_477633</name>
</gene>
<organism evidence="2 3">
    <name type="scientific">Neurospora tetraspora</name>
    <dbReference type="NCBI Taxonomy" id="94610"/>
    <lineage>
        <taxon>Eukaryota</taxon>
        <taxon>Fungi</taxon>
        <taxon>Dikarya</taxon>
        <taxon>Ascomycota</taxon>
        <taxon>Pezizomycotina</taxon>
        <taxon>Sordariomycetes</taxon>
        <taxon>Sordariomycetidae</taxon>
        <taxon>Sordariales</taxon>
        <taxon>Sordariaceae</taxon>
        <taxon>Neurospora</taxon>
    </lineage>
</organism>
<comment type="caution">
    <text evidence="2">The sequence shown here is derived from an EMBL/GenBank/DDBJ whole genome shotgun (WGS) entry which is preliminary data.</text>
</comment>
<evidence type="ECO:0000313" key="3">
    <source>
        <dbReference type="Proteomes" id="UP001278500"/>
    </source>
</evidence>
<reference evidence="2" key="1">
    <citation type="journal article" date="2023" name="Mol. Phylogenet. Evol.">
        <title>Genome-scale phylogeny and comparative genomics of the fungal order Sordariales.</title>
        <authorList>
            <person name="Hensen N."/>
            <person name="Bonometti L."/>
            <person name="Westerberg I."/>
            <person name="Brannstrom I.O."/>
            <person name="Guillou S."/>
            <person name="Cros-Aarteil S."/>
            <person name="Calhoun S."/>
            <person name="Haridas S."/>
            <person name="Kuo A."/>
            <person name="Mondo S."/>
            <person name="Pangilinan J."/>
            <person name="Riley R."/>
            <person name="LaButti K."/>
            <person name="Andreopoulos B."/>
            <person name="Lipzen A."/>
            <person name="Chen C."/>
            <person name="Yan M."/>
            <person name="Daum C."/>
            <person name="Ng V."/>
            <person name="Clum A."/>
            <person name="Steindorff A."/>
            <person name="Ohm R.A."/>
            <person name="Martin F."/>
            <person name="Silar P."/>
            <person name="Natvig D.O."/>
            <person name="Lalanne C."/>
            <person name="Gautier V."/>
            <person name="Ament-Velasquez S.L."/>
            <person name="Kruys A."/>
            <person name="Hutchinson M.I."/>
            <person name="Powell A.J."/>
            <person name="Barry K."/>
            <person name="Miller A.N."/>
            <person name="Grigoriev I.V."/>
            <person name="Debuchy R."/>
            <person name="Gladieux P."/>
            <person name="Hiltunen Thoren M."/>
            <person name="Johannesson H."/>
        </authorList>
    </citation>
    <scope>NUCLEOTIDE SEQUENCE</scope>
    <source>
        <strain evidence="2">CBS 560.94</strain>
    </source>
</reference>
<proteinExistence type="predicted"/>
<evidence type="ECO:0000313" key="2">
    <source>
        <dbReference type="EMBL" id="KAK3338062.1"/>
    </source>
</evidence>
<dbReference type="Proteomes" id="UP001278500">
    <property type="component" value="Unassembled WGS sequence"/>
</dbReference>
<accession>A0AAE0J6Z8</accession>
<feature type="chain" id="PRO_5041937416" evidence="1">
    <location>
        <begin position="19"/>
        <end position="106"/>
    </location>
</feature>
<keyword evidence="1" id="KW-0732">Signal</keyword>
<dbReference type="GeneID" id="87864589"/>
<dbReference type="AlphaFoldDB" id="A0AAE0J6Z8"/>
<dbReference type="RefSeq" id="XP_062677513.1">
    <property type="nucleotide sequence ID" value="XM_062827435.1"/>
</dbReference>
<sequence length="106" mass="11557">MKLISVLTALTAFKAATALPSGSMSMTDSAPHPTFSVSLYTLTNYTGNTKTITSKQGACIKVDDSLAYQVSSIKINQGVCNFYLLRRQSSVWLQALQARGSWYRLA</sequence>
<evidence type="ECO:0000256" key="1">
    <source>
        <dbReference type="SAM" id="SignalP"/>
    </source>
</evidence>
<keyword evidence="3" id="KW-1185">Reference proteome</keyword>
<protein>
    <submittedName>
        <fullName evidence="2">Uncharacterized protein</fullName>
    </submittedName>
</protein>
<dbReference type="EMBL" id="JAUEPP010000008">
    <property type="protein sequence ID" value="KAK3338062.1"/>
    <property type="molecule type" value="Genomic_DNA"/>
</dbReference>
<reference evidence="2" key="2">
    <citation type="submission" date="2023-06" db="EMBL/GenBank/DDBJ databases">
        <authorList>
            <consortium name="Lawrence Berkeley National Laboratory"/>
            <person name="Haridas S."/>
            <person name="Hensen N."/>
            <person name="Bonometti L."/>
            <person name="Westerberg I."/>
            <person name="Brannstrom I.O."/>
            <person name="Guillou S."/>
            <person name="Cros-Aarteil S."/>
            <person name="Calhoun S."/>
            <person name="Kuo A."/>
            <person name="Mondo S."/>
            <person name="Pangilinan J."/>
            <person name="Riley R."/>
            <person name="Labutti K."/>
            <person name="Andreopoulos B."/>
            <person name="Lipzen A."/>
            <person name="Chen C."/>
            <person name="Yanf M."/>
            <person name="Daum C."/>
            <person name="Ng V."/>
            <person name="Clum A."/>
            <person name="Steindorff A."/>
            <person name="Ohm R."/>
            <person name="Martin F."/>
            <person name="Silar P."/>
            <person name="Natvig D."/>
            <person name="Lalanne C."/>
            <person name="Gautier V."/>
            <person name="Ament-Velasquez S.L."/>
            <person name="Kruys A."/>
            <person name="Hutchinson M.I."/>
            <person name="Powell A.J."/>
            <person name="Barry K."/>
            <person name="Miller A.N."/>
            <person name="Grigoriev I.V."/>
            <person name="Debuchy R."/>
            <person name="Gladieux P."/>
            <person name="Thoren M.H."/>
            <person name="Johannesson H."/>
        </authorList>
    </citation>
    <scope>NUCLEOTIDE SEQUENCE</scope>
    <source>
        <strain evidence="2">CBS 560.94</strain>
    </source>
</reference>
<feature type="signal peptide" evidence="1">
    <location>
        <begin position="1"/>
        <end position="18"/>
    </location>
</feature>
<name>A0AAE0J6Z8_9PEZI</name>